<feature type="compositionally biased region" description="Pro residues" evidence="1">
    <location>
        <begin position="553"/>
        <end position="562"/>
    </location>
</feature>
<keyword evidence="2" id="KW-1133">Transmembrane helix</keyword>
<protein>
    <submittedName>
        <fullName evidence="5">Uncharacterized protein</fullName>
    </submittedName>
</protein>
<proteinExistence type="predicted"/>
<gene>
    <name evidence="4" type="ORF">G3I59_25905</name>
    <name evidence="5" type="ORF">SAMN05421854_1011518</name>
</gene>
<feature type="region of interest" description="Disordered" evidence="1">
    <location>
        <begin position="236"/>
        <end position="255"/>
    </location>
</feature>
<feature type="signal peptide" evidence="3">
    <location>
        <begin position="1"/>
        <end position="27"/>
    </location>
</feature>
<feature type="region of interest" description="Disordered" evidence="1">
    <location>
        <begin position="541"/>
        <end position="562"/>
    </location>
</feature>
<dbReference type="STRING" id="112413.SAMN05421854_1011518"/>
<dbReference type="AlphaFoldDB" id="A0A1I5GAP5"/>
<reference evidence="5 6" key="1">
    <citation type="submission" date="2016-10" db="EMBL/GenBank/DDBJ databases">
        <authorList>
            <person name="de Groot N.N."/>
        </authorList>
    </citation>
    <scope>NUCLEOTIDE SEQUENCE [LARGE SCALE GENOMIC DNA]</scope>
    <source>
        <strain evidence="5 6">DSM 44637</strain>
    </source>
</reference>
<reference evidence="4 7" key="2">
    <citation type="submission" date="2020-01" db="EMBL/GenBank/DDBJ databases">
        <title>Insect and environment-associated Actinomycetes.</title>
        <authorList>
            <person name="Currrie C."/>
            <person name="Chevrette M."/>
            <person name="Carlson C."/>
            <person name="Stubbendieck R."/>
            <person name="Wendt-Pienkowski E."/>
        </authorList>
    </citation>
    <scope>NUCLEOTIDE SEQUENCE [LARGE SCALE GENOMIC DNA]</scope>
    <source>
        <strain evidence="4 7">SID8386</strain>
    </source>
</reference>
<evidence type="ECO:0000313" key="6">
    <source>
        <dbReference type="Proteomes" id="UP000199137"/>
    </source>
</evidence>
<feature type="compositionally biased region" description="Low complexity" evidence="1">
    <location>
        <begin position="236"/>
        <end position="250"/>
    </location>
</feature>
<feature type="chain" id="PRO_5043691372" evidence="3">
    <location>
        <begin position="28"/>
        <end position="562"/>
    </location>
</feature>
<dbReference type="EMBL" id="JAAGNC010000128">
    <property type="protein sequence ID" value="NEC58936.1"/>
    <property type="molecule type" value="Genomic_DNA"/>
</dbReference>
<dbReference type="EMBL" id="FOWC01000001">
    <property type="protein sequence ID" value="SFO32949.1"/>
    <property type="molecule type" value="Genomic_DNA"/>
</dbReference>
<evidence type="ECO:0000256" key="1">
    <source>
        <dbReference type="SAM" id="MobiDB-lite"/>
    </source>
</evidence>
<accession>A0A1I5GAP5</accession>
<keyword evidence="3" id="KW-0732">Signal</keyword>
<evidence type="ECO:0000313" key="7">
    <source>
        <dbReference type="Proteomes" id="UP000470404"/>
    </source>
</evidence>
<dbReference type="Proteomes" id="UP000470404">
    <property type="component" value="Unassembled WGS sequence"/>
</dbReference>
<dbReference type="Proteomes" id="UP000199137">
    <property type="component" value="Unassembled WGS sequence"/>
</dbReference>
<evidence type="ECO:0000256" key="3">
    <source>
        <dbReference type="SAM" id="SignalP"/>
    </source>
</evidence>
<organism evidence="5 6">
    <name type="scientific">Amycolatopsis rubida</name>
    <dbReference type="NCBI Taxonomy" id="112413"/>
    <lineage>
        <taxon>Bacteria</taxon>
        <taxon>Bacillati</taxon>
        <taxon>Actinomycetota</taxon>
        <taxon>Actinomycetes</taxon>
        <taxon>Pseudonocardiales</taxon>
        <taxon>Pseudonocardiaceae</taxon>
        <taxon>Amycolatopsis</taxon>
    </lineage>
</organism>
<evidence type="ECO:0000313" key="5">
    <source>
        <dbReference type="EMBL" id="SFO32949.1"/>
    </source>
</evidence>
<keyword evidence="2" id="KW-0472">Membrane</keyword>
<keyword evidence="7" id="KW-1185">Reference proteome</keyword>
<evidence type="ECO:0000313" key="4">
    <source>
        <dbReference type="EMBL" id="NEC58936.1"/>
    </source>
</evidence>
<feature type="region of interest" description="Disordered" evidence="1">
    <location>
        <begin position="30"/>
        <end position="57"/>
    </location>
</feature>
<feature type="transmembrane region" description="Helical" evidence="2">
    <location>
        <begin position="515"/>
        <end position="533"/>
    </location>
</feature>
<feature type="compositionally biased region" description="Pro residues" evidence="1">
    <location>
        <begin position="33"/>
        <end position="47"/>
    </location>
</feature>
<sequence length="562" mass="57176">MQRRLPRALAVPATAALLLLLAAPAGAQEIPTTPIPQPNNPSQPPASAPIGPQPLGHAVGDAGTALGVLRLLPNSVTTSTILPGFGQTLPKQSALEAGMGLSSASANSEAYLAYEKSIAQSSPFGLAVGGQAPQTPGSLVQTALPDNPKEISGGLNAPSNPLLNVGLLNGTAHARWSESLGPCVDTIADSSTSVASLSLLNVIPTLPQVPLLGNGGLKLPDNTQLAQGFDPKSGLQSLGGLLPGSGQTPTAGTGSLLSLPNTLSSRSQVKLVDIPGSKNKAVQSKSTLQAADINILKGTPLELNLKVASQPTLTVTSTGDAKTSKVDYQAPVITIAAGGKTLYTLDAAHPTKDIPIGLPLSPLSDQFGALDNVPVVGGLVATATKGLQQLGDTTNKVLDLGVLRLSIANLDQKQSEATTPFKGYQIGAAARLLDLQVLPTQKLKSLLPKQAGDNLPSSLAQLSLGEQVARSYAPTGGVVCGSTTTPPAPPQGGAAPAGPVKHLAYTNGAYDTVPLFWTGTAMLLLGVVLVAAFPHRRRPALVLNRPTGGPDTPFKPSPHPRD</sequence>
<evidence type="ECO:0000256" key="2">
    <source>
        <dbReference type="SAM" id="Phobius"/>
    </source>
</evidence>
<keyword evidence="2" id="KW-0812">Transmembrane</keyword>
<name>A0A1I5GAP5_9PSEU</name>
<dbReference type="RefSeq" id="WP_067576952.1">
    <property type="nucleotide sequence ID" value="NZ_FOWC01000001.1"/>
</dbReference>